<feature type="transmembrane region" description="Helical" evidence="1">
    <location>
        <begin position="6"/>
        <end position="24"/>
    </location>
</feature>
<dbReference type="Proteomes" id="UP000240811">
    <property type="component" value="Unassembled WGS sequence"/>
</dbReference>
<proteinExistence type="predicted"/>
<evidence type="ECO:0000256" key="1">
    <source>
        <dbReference type="SAM" id="Phobius"/>
    </source>
</evidence>
<protein>
    <submittedName>
        <fullName evidence="2">Uncharacterized protein</fullName>
    </submittedName>
</protein>
<accession>A0A2T4VXZ2</accession>
<keyword evidence="1" id="KW-0472">Membrane</keyword>
<feature type="transmembrane region" description="Helical" evidence="1">
    <location>
        <begin position="45"/>
        <end position="67"/>
    </location>
</feature>
<organism evidence="2 3">
    <name type="scientific">Candidatus Liberibacter europaeus</name>
    <dbReference type="NCBI Taxonomy" id="744859"/>
    <lineage>
        <taxon>Bacteria</taxon>
        <taxon>Pseudomonadati</taxon>
        <taxon>Pseudomonadota</taxon>
        <taxon>Alphaproteobacteria</taxon>
        <taxon>Hyphomicrobiales</taxon>
        <taxon>Rhizobiaceae</taxon>
        <taxon>Liberibacter</taxon>
    </lineage>
</organism>
<comment type="caution">
    <text evidence="2">The sequence shown here is derived from an EMBL/GenBank/DDBJ whole genome shotgun (WGS) entry which is preliminary data.</text>
</comment>
<keyword evidence="1" id="KW-1133">Transmembrane helix</keyword>
<keyword evidence="1" id="KW-0812">Transmembrane</keyword>
<reference evidence="3" key="1">
    <citation type="submission" date="2018-02" db="EMBL/GenBank/DDBJ databases">
        <title>Genome sequence of Candidatus Liberibacter europaeus.</title>
        <authorList>
            <person name="Frampton R.A."/>
            <person name="Thompson S.M."/>
            <person name="David C."/>
            <person name="Addison S.M."/>
            <person name="Smith G.R."/>
        </authorList>
    </citation>
    <scope>NUCLEOTIDE SEQUENCE [LARGE SCALE GENOMIC DNA]</scope>
</reference>
<gene>
    <name evidence="2" type="ORF">C4617_02185</name>
</gene>
<evidence type="ECO:0000313" key="3">
    <source>
        <dbReference type="Proteomes" id="UP000240811"/>
    </source>
</evidence>
<name>A0A2T4VXZ2_9HYPH</name>
<dbReference type="AlphaFoldDB" id="A0A2T4VXZ2"/>
<evidence type="ECO:0000313" key="2">
    <source>
        <dbReference type="EMBL" id="PTL86647.1"/>
    </source>
</evidence>
<dbReference type="EMBL" id="PSQJ01000002">
    <property type="protein sequence ID" value="PTL86647.1"/>
    <property type="molecule type" value="Genomic_DNA"/>
</dbReference>
<sequence>MLNIFFTGLWVSFVTLISFYILFLRPLDKKPEYPKKISAEKKLDVIKGELVTIPIIDAGNLVAYIFVRLSFVTDRSSNKESPDYLQDVATDYIYTLFAGSSMGDLMQIKSFGIENLRQKIKNDLNSKFGTKFLLDVLINKLNYLSVNDMRMNCVYPAHNLPDFMTKKGSLLEK</sequence>